<dbReference type="GO" id="GO:0016746">
    <property type="term" value="F:acyltransferase activity"/>
    <property type="evidence" value="ECO:0007669"/>
    <property type="project" value="InterPro"/>
</dbReference>
<dbReference type="Pfam" id="PF02817">
    <property type="entry name" value="E3_binding"/>
    <property type="match status" value="1"/>
</dbReference>
<organism evidence="3 4">
    <name type="scientific">Mycobacteroides abscessus subsp. abscessus</name>
    <dbReference type="NCBI Taxonomy" id="1185650"/>
    <lineage>
        <taxon>Bacteria</taxon>
        <taxon>Bacillati</taxon>
        <taxon>Actinomycetota</taxon>
        <taxon>Actinomycetes</taxon>
        <taxon>Mycobacteriales</taxon>
        <taxon>Mycobacteriaceae</taxon>
        <taxon>Mycobacteroides</taxon>
        <taxon>Mycobacteroides abscessus</taxon>
    </lineage>
</organism>
<sequence length="191" mass="18858">MPVSDSVRAFAARHNIDLSTVTGTGSRGRITRKDLEAIVAAAAALSSEAPAAEPEVAAAPVAEPVAPPVVPAPSPASVAPVIVEPTTTPVEPVPAPAFSAPIVAAPSATEEPAPAAPVDSSPSQVVSGGLNLRVPIDLSAGNKFAFDAGTDLVALARDVLPALNVLSAFVELTVEGPALVVTVAATTAVSL</sequence>
<dbReference type="EMBL" id="FSQE01000002">
    <property type="protein sequence ID" value="SIM40901.1"/>
    <property type="molecule type" value="Genomic_DNA"/>
</dbReference>
<comment type="caution">
    <text evidence="3">The sequence shown here is derived from an EMBL/GenBank/DDBJ whole genome shotgun (WGS) entry which is preliminary data.</text>
</comment>
<gene>
    <name evidence="3" type="ORF">SAMEA2152244_01504</name>
</gene>
<dbReference type="Gene3D" id="4.10.320.10">
    <property type="entry name" value="E3-binding domain"/>
    <property type="match status" value="1"/>
</dbReference>
<dbReference type="PROSITE" id="PS51826">
    <property type="entry name" value="PSBD"/>
    <property type="match status" value="1"/>
</dbReference>
<dbReference type="AlphaFoldDB" id="A0AB74FAB1"/>
<evidence type="ECO:0000313" key="4">
    <source>
        <dbReference type="Proteomes" id="UP000184831"/>
    </source>
</evidence>
<evidence type="ECO:0000256" key="1">
    <source>
        <dbReference type="ARBA" id="ARBA00007317"/>
    </source>
</evidence>
<feature type="domain" description="Peripheral subunit-binding (PSBD)" evidence="2">
    <location>
        <begin position="2"/>
        <end position="39"/>
    </location>
</feature>
<dbReference type="InterPro" id="IPR036625">
    <property type="entry name" value="E3-bd_dom_sf"/>
</dbReference>
<evidence type="ECO:0000313" key="3">
    <source>
        <dbReference type="EMBL" id="SIM40901.1"/>
    </source>
</evidence>
<dbReference type="Proteomes" id="UP000184831">
    <property type="component" value="Unassembled WGS sequence"/>
</dbReference>
<accession>A0AB74FAB1</accession>
<reference evidence="3 4" key="1">
    <citation type="submission" date="2016-11" db="EMBL/GenBank/DDBJ databases">
        <authorList>
            <consortium name="Pathogen Informatics"/>
        </authorList>
    </citation>
    <scope>NUCLEOTIDE SEQUENCE [LARGE SCALE GENOMIC DNA]</scope>
    <source>
        <strain evidence="3 4">696</strain>
    </source>
</reference>
<dbReference type="InterPro" id="IPR004167">
    <property type="entry name" value="PSBD"/>
</dbReference>
<dbReference type="RefSeq" id="WP_235621606.1">
    <property type="nucleotide sequence ID" value="NZ_FVYB01000022.1"/>
</dbReference>
<comment type="similarity">
    <text evidence="1">Belongs to the 2-oxoacid dehydrogenase family.</text>
</comment>
<name>A0AB74FAB1_9MYCO</name>
<protein>
    <submittedName>
        <fullName evidence="3">Dihydrolipoamide acetyltransferase</fullName>
    </submittedName>
</protein>
<evidence type="ECO:0000259" key="2">
    <source>
        <dbReference type="PROSITE" id="PS51826"/>
    </source>
</evidence>
<dbReference type="SUPFAM" id="SSF47005">
    <property type="entry name" value="Peripheral subunit-binding domain of 2-oxo acid dehydrogenase complex"/>
    <property type="match status" value="1"/>
</dbReference>
<proteinExistence type="inferred from homology"/>